<accession>A0A820CDS4</accession>
<protein>
    <recommendedName>
        <fullName evidence="2">Methyltransferase domain-containing protein</fullName>
    </recommendedName>
</protein>
<evidence type="ECO:0000313" key="4">
    <source>
        <dbReference type="EMBL" id="CAF4205679.1"/>
    </source>
</evidence>
<dbReference type="EMBL" id="CAJOBD010015118">
    <property type="protein sequence ID" value="CAF4205679.1"/>
    <property type="molecule type" value="Genomic_DNA"/>
</dbReference>
<evidence type="ECO:0000313" key="5">
    <source>
        <dbReference type="Proteomes" id="UP000663836"/>
    </source>
</evidence>
<dbReference type="InterPro" id="IPR029063">
    <property type="entry name" value="SAM-dependent_MTases_sf"/>
</dbReference>
<dbReference type="InterPro" id="IPR041698">
    <property type="entry name" value="Methyltransf_25"/>
</dbReference>
<dbReference type="EMBL" id="CAJNOT010000738">
    <property type="protein sequence ID" value="CAF1068621.1"/>
    <property type="molecule type" value="Genomic_DNA"/>
</dbReference>
<reference evidence="4" key="1">
    <citation type="submission" date="2021-02" db="EMBL/GenBank/DDBJ databases">
        <authorList>
            <person name="Nowell W R."/>
        </authorList>
    </citation>
    <scope>NUCLEOTIDE SEQUENCE</scope>
</reference>
<dbReference type="PANTHER" id="PTHR43861">
    <property type="entry name" value="TRANS-ACONITATE 2-METHYLTRANSFERASE-RELATED"/>
    <property type="match status" value="1"/>
</dbReference>
<organism evidence="4 5">
    <name type="scientific">Rotaria sordida</name>
    <dbReference type="NCBI Taxonomy" id="392033"/>
    <lineage>
        <taxon>Eukaryota</taxon>
        <taxon>Metazoa</taxon>
        <taxon>Spiralia</taxon>
        <taxon>Gnathifera</taxon>
        <taxon>Rotifera</taxon>
        <taxon>Eurotatoria</taxon>
        <taxon>Bdelloidea</taxon>
        <taxon>Philodinida</taxon>
        <taxon>Philodinidae</taxon>
        <taxon>Rotaria</taxon>
    </lineage>
</organism>
<name>A0A820CDS4_9BILA</name>
<feature type="domain" description="Methyltransferase" evidence="2">
    <location>
        <begin position="60"/>
        <end position="151"/>
    </location>
</feature>
<dbReference type="CDD" id="cd02440">
    <property type="entry name" value="AdoMet_MTases"/>
    <property type="match status" value="1"/>
</dbReference>
<evidence type="ECO:0000259" key="2">
    <source>
        <dbReference type="Pfam" id="PF13649"/>
    </source>
</evidence>
<sequence length="222" mass="26160">MNETVWLLKPVQQQEHYSSSTSWNTFYIESGTLSNFNQKENKFLKKFIEEYNPSSDNFHVLDIAMGQGRNSIWLAQKGYKVTGFDSSIEGIQIAKNQAKKLNLTTLQTYVTTIEEFHFGFEQWDLIVCMYFPIMNETSYLRRIEQSLKYKGLLIVEVFHWDSLSDEYIIPIDVTYRTNDIPLLFSNLTILIYEEPIDYSDFGNKLTKIIRYVGQKQYSHIYS</sequence>
<comment type="caution">
    <text evidence="4">The sequence shown here is derived from an EMBL/GenBank/DDBJ whole genome shotgun (WGS) entry which is preliminary data.</text>
</comment>
<evidence type="ECO:0000256" key="1">
    <source>
        <dbReference type="ARBA" id="ARBA00022679"/>
    </source>
</evidence>
<dbReference type="PANTHER" id="PTHR43861:SF3">
    <property type="entry name" value="PUTATIVE (AFU_ORTHOLOGUE AFUA_2G14390)-RELATED"/>
    <property type="match status" value="1"/>
</dbReference>
<dbReference type="Gene3D" id="3.40.50.150">
    <property type="entry name" value="Vaccinia Virus protein VP39"/>
    <property type="match status" value="1"/>
</dbReference>
<evidence type="ECO:0000313" key="3">
    <source>
        <dbReference type="EMBL" id="CAF1068621.1"/>
    </source>
</evidence>
<keyword evidence="1" id="KW-0808">Transferase</keyword>
<proteinExistence type="predicted"/>
<dbReference type="SUPFAM" id="SSF53335">
    <property type="entry name" value="S-adenosyl-L-methionine-dependent methyltransferases"/>
    <property type="match status" value="1"/>
</dbReference>
<dbReference type="Proteomes" id="UP000663864">
    <property type="component" value="Unassembled WGS sequence"/>
</dbReference>
<dbReference type="Pfam" id="PF13649">
    <property type="entry name" value="Methyltransf_25"/>
    <property type="match status" value="1"/>
</dbReference>
<gene>
    <name evidence="4" type="ORF">JBS370_LOCUS36740</name>
    <name evidence="3" type="ORF">ZHD862_LOCUS15948</name>
</gene>
<dbReference type="Proteomes" id="UP000663836">
    <property type="component" value="Unassembled WGS sequence"/>
</dbReference>
<dbReference type="GO" id="GO:0016740">
    <property type="term" value="F:transferase activity"/>
    <property type="evidence" value="ECO:0007669"/>
    <property type="project" value="UniProtKB-KW"/>
</dbReference>
<dbReference type="AlphaFoldDB" id="A0A820CDS4"/>